<dbReference type="InterPro" id="IPR037059">
    <property type="entry name" value="RHD_DNA_bind_dom_sf"/>
</dbReference>
<dbReference type="GO" id="GO:0000978">
    <property type="term" value="F:RNA polymerase II cis-regulatory region sequence-specific DNA binding"/>
    <property type="evidence" value="ECO:0007669"/>
    <property type="project" value="TreeGrafter"/>
</dbReference>
<evidence type="ECO:0000313" key="11">
    <source>
        <dbReference type="EMBL" id="KAJ8041815.1"/>
    </source>
</evidence>
<dbReference type="InterPro" id="IPR032397">
    <property type="entry name" value="RHD_dimer"/>
</dbReference>
<feature type="region of interest" description="Disordered" evidence="9">
    <location>
        <begin position="63"/>
        <end position="88"/>
    </location>
</feature>
<keyword evidence="5" id="KW-0805">Transcription regulation</keyword>
<keyword evidence="12" id="KW-1185">Reference proteome</keyword>
<dbReference type="Gene3D" id="2.60.40.10">
    <property type="entry name" value="Immunoglobulins"/>
    <property type="match status" value="1"/>
</dbReference>
<keyword evidence="8" id="KW-0539">Nucleus</keyword>
<evidence type="ECO:0000256" key="1">
    <source>
        <dbReference type="ARBA" id="ARBA00004123"/>
    </source>
</evidence>
<gene>
    <name evidence="11" type="ORF">HOLleu_12728</name>
</gene>
<keyword evidence="6" id="KW-0238">DNA-binding</keyword>
<dbReference type="SUPFAM" id="SSF49417">
    <property type="entry name" value="p53-like transcription factors"/>
    <property type="match status" value="1"/>
</dbReference>
<proteinExistence type="predicted"/>
<protein>
    <submittedName>
        <fullName evidence="11">Nuclear factor of activated T-cells 5</fullName>
    </submittedName>
</protein>
<sequence length="734" mass="78859">MDIRTSQALVCSVKDNTGLDGQMLGKSDMQSYCTSTSNSQHSTQVVECFPSEQVSLAEFLDDQSDDGYATSPAASSPGSMWSASASPSTIDEDTITSIASLWDDMSNDSLFRSSGKRRADQSSTEEKPSKFLKVMESCSSLEGPQSAQVPKGYGDFTSALKHSQLLLHLAGTPADDHLITVPEASKCPEQSKMKSGKAASCRKVTRVKLRKSVGLSVPCPSSQDGIELKIVDQPERHHRARYLVEGSRGCVKNEAKLRGWGKSAELQVFIVTDQGKVRPHGYYQACKVTGQNATPCSESDMEGSKVIKIPWEPSEHGGDMEMRVDCVGILKLRNADVEHNGGLYRSKKKSTSVRMAFRVVLVGNAQPLGHPEIIKKSLTECSASGGQELFIIGKNFISKNCEVKVMELSGAGKSVWSGTCQIDKSLFHNTHILCTMPPYKNQDLKRPVEVYLVVSCGGGKSSELMAHPITYTPVPEVKPNVAPVQEPVPDLSNAAVGLTRVAGCLLVLQLLASRLACTKDTTPILKLGDQIPLVSMGQPLDLKKNSADLFNQQTQILQQQLQDQLQQQLQQQAKKQSFEDVMKVAAGLMTKNEIPQEMEPLQVISPASDLNTSAPSMALLSSVPVNQPQNLQSLYELLLASSVPSSVLSTGPGSSGNLLPGSINLTEPILFSSTNVDIGRLSTSSVLNSGLVESPGPSSNLTLSNTALIKDVNLNNTAGHLSGVAVEDGTVLIY</sequence>
<dbReference type="InterPro" id="IPR008967">
    <property type="entry name" value="p53-like_TF_DNA-bd_sf"/>
</dbReference>
<evidence type="ECO:0000259" key="10">
    <source>
        <dbReference type="SMART" id="SM00429"/>
    </source>
</evidence>
<comment type="subcellular location">
    <subcellularLocation>
        <location evidence="2">Cytoplasm</location>
    </subcellularLocation>
    <subcellularLocation>
        <location evidence="1">Nucleus</location>
    </subcellularLocation>
</comment>
<evidence type="ECO:0000256" key="4">
    <source>
        <dbReference type="ARBA" id="ARBA00022553"/>
    </source>
</evidence>
<dbReference type="GO" id="GO:0005667">
    <property type="term" value="C:transcription regulator complex"/>
    <property type="evidence" value="ECO:0007669"/>
    <property type="project" value="TreeGrafter"/>
</dbReference>
<evidence type="ECO:0000256" key="6">
    <source>
        <dbReference type="ARBA" id="ARBA00023125"/>
    </source>
</evidence>
<dbReference type="InterPro" id="IPR013783">
    <property type="entry name" value="Ig-like_fold"/>
</dbReference>
<evidence type="ECO:0000256" key="7">
    <source>
        <dbReference type="ARBA" id="ARBA00023163"/>
    </source>
</evidence>
<evidence type="ECO:0000256" key="9">
    <source>
        <dbReference type="SAM" id="MobiDB-lite"/>
    </source>
</evidence>
<comment type="caution">
    <text evidence="11">The sequence shown here is derived from an EMBL/GenBank/DDBJ whole genome shotgun (WGS) entry which is preliminary data.</text>
</comment>
<dbReference type="Gene3D" id="2.60.40.340">
    <property type="entry name" value="Rel homology domain (RHD), DNA-binding domain"/>
    <property type="match status" value="1"/>
</dbReference>
<accession>A0A9Q1CBB6</accession>
<dbReference type="GO" id="GO:0005737">
    <property type="term" value="C:cytoplasm"/>
    <property type="evidence" value="ECO:0007669"/>
    <property type="project" value="UniProtKB-SubCell"/>
</dbReference>
<evidence type="ECO:0000313" key="12">
    <source>
        <dbReference type="Proteomes" id="UP001152320"/>
    </source>
</evidence>
<reference evidence="11" key="1">
    <citation type="submission" date="2021-10" db="EMBL/GenBank/DDBJ databases">
        <title>Tropical sea cucumber genome reveals ecological adaptation and Cuvierian tubules defense mechanism.</title>
        <authorList>
            <person name="Chen T."/>
        </authorList>
    </citation>
    <scope>NUCLEOTIDE SEQUENCE</scope>
    <source>
        <strain evidence="11">Nanhai2018</strain>
        <tissue evidence="11">Muscle</tissue>
    </source>
</reference>
<dbReference type="GO" id="GO:0000981">
    <property type="term" value="F:DNA-binding transcription factor activity, RNA polymerase II-specific"/>
    <property type="evidence" value="ECO:0007669"/>
    <property type="project" value="TreeGrafter"/>
</dbReference>
<dbReference type="PANTHER" id="PTHR12533:SF7">
    <property type="entry name" value="NFAT NUCLEAR FACTOR, ISOFORM B"/>
    <property type="match status" value="1"/>
</dbReference>
<dbReference type="InterPro" id="IPR002909">
    <property type="entry name" value="IPT_dom"/>
</dbReference>
<dbReference type="Proteomes" id="UP001152320">
    <property type="component" value="Chromosome 5"/>
</dbReference>
<dbReference type="OrthoDB" id="5346094at2759"/>
<dbReference type="EMBL" id="JAIZAY010000005">
    <property type="protein sequence ID" value="KAJ8041815.1"/>
    <property type="molecule type" value="Genomic_DNA"/>
</dbReference>
<dbReference type="Pfam" id="PF16179">
    <property type="entry name" value="RHD_dimer"/>
    <property type="match status" value="1"/>
</dbReference>
<dbReference type="InterPro" id="IPR008366">
    <property type="entry name" value="NFAT"/>
</dbReference>
<evidence type="ECO:0000256" key="3">
    <source>
        <dbReference type="ARBA" id="ARBA00022490"/>
    </source>
</evidence>
<dbReference type="InterPro" id="IPR011539">
    <property type="entry name" value="RHD_DNA_bind_dom"/>
</dbReference>
<dbReference type="SUPFAM" id="SSF81296">
    <property type="entry name" value="E set domains"/>
    <property type="match status" value="1"/>
</dbReference>
<name>A0A9Q1CBB6_HOLLE</name>
<feature type="compositionally biased region" description="Low complexity" evidence="9">
    <location>
        <begin position="71"/>
        <end position="88"/>
    </location>
</feature>
<dbReference type="AlphaFoldDB" id="A0A9Q1CBB6"/>
<feature type="domain" description="IPT/TIG" evidence="10">
    <location>
        <begin position="370"/>
        <end position="474"/>
    </location>
</feature>
<evidence type="ECO:0000256" key="2">
    <source>
        <dbReference type="ARBA" id="ARBA00004496"/>
    </source>
</evidence>
<keyword evidence="7" id="KW-0804">Transcription</keyword>
<keyword evidence="3" id="KW-0963">Cytoplasm</keyword>
<evidence type="ECO:0000256" key="8">
    <source>
        <dbReference type="ARBA" id="ARBA00023242"/>
    </source>
</evidence>
<dbReference type="Pfam" id="PF00554">
    <property type="entry name" value="RHD_DNA_bind"/>
    <property type="match status" value="1"/>
</dbReference>
<dbReference type="InterPro" id="IPR014756">
    <property type="entry name" value="Ig_E-set"/>
</dbReference>
<dbReference type="GO" id="GO:0005634">
    <property type="term" value="C:nucleus"/>
    <property type="evidence" value="ECO:0007669"/>
    <property type="project" value="UniProtKB-SubCell"/>
</dbReference>
<evidence type="ECO:0000256" key="5">
    <source>
        <dbReference type="ARBA" id="ARBA00023015"/>
    </source>
</evidence>
<organism evidence="11 12">
    <name type="scientific">Holothuria leucospilota</name>
    <name type="common">Black long sea cucumber</name>
    <name type="synonym">Mertensiothuria leucospilota</name>
    <dbReference type="NCBI Taxonomy" id="206669"/>
    <lineage>
        <taxon>Eukaryota</taxon>
        <taxon>Metazoa</taxon>
        <taxon>Echinodermata</taxon>
        <taxon>Eleutherozoa</taxon>
        <taxon>Echinozoa</taxon>
        <taxon>Holothuroidea</taxon>
        <taxon>Aspidochirotacea</taxon>
        <taxon>Aspidochirotida</taxon>
        <taxon>Holothuriidae</taxon>
        <taxon>Holothuria</taxon>
    </lineage>
</organism>
<keyword evidence="4" id="KW-0597">Phosphoprotein</keyword>
<dbReference type="SMART" id="SM00429">
    <property type="entry name" value="IPT"/>
    <property type="match status" value="1"/>
</dbReference>
<dbReference type="PANTHER" id="PTHR12533">
    <property type="entry name" value="NFAT"/>
    <property type="match status" value="1"/>
</dbReference>